<name>A0ABX8NB21_9PSED</name>
<reference evidence="1" key="1">
    <citation type="journal article" date="2021" name="Microorganisms">
        <title>The Ever-Expanding Pseudomonas Genus: Description of 43 New Species and Partition of the Pseudomonas putida Group.</title>
        <authorList>
            <person name="Girard L."/>
            <person name="Lood C."/>
            <person name="Hofte M."/>
            <person name="Vandamme P."/>
            <person name="Rokni-Zadeh H."/>
            <person name="van Noort V."/>
            <person name="Lavigne R."/>
            <person name="De Mot R."/>
        </authorList>
    </citation>
    <scope>NUCLEOTIDE SEQUENCE</scope>
    <source>
        <strain evidence="1">COW40</strain>
    </source>
</reference>
<accession>A0ABX8NB21</accession>
<keyword evidence="2" id="KW-1185">Reference proteome</keyword>
<gene>
    <name evidence="1" type="ORF">KSS94_07390</name>
</gene>
<dbReference type="Proteomes" id="UP001046350">
    <property type="component" value="Chromosome"/>
</dbReference>
<dbReference type="EMBL" id="CP077076">
    <property type="protein sequence ID" value="QXH52946.1"/>
    <property type="molecule type" value="Genomic_DNA"/>
</dbReference>
<proteinExistence type="predicted"/>
<evidence type="ECO:0000313" key="1">
    <source>
        <dbReference type="EMBL" id="QXH52946.1"/>
    </source>
</evidence>
<sequence length="311" mass="34880">MVTKQSSTGGRWPMSSIASWLADCHDGLVYGEPAQSFTTLCEGLTEYRLGMSDEQWRADILPACRSHPLDQLLLEDPYTRRARERPRGYAGDAVMMDYIYFRTPPDTCSELGRQVFASLTGSPNGASVRWRREHLADLIDSQAWRCDALSVLAVACGHCRECLLLPSETLQAIETFIALDQDPDSLEIVRKTLPAQIVPRRMAAQSLVRETSLRGFDLVYSAGLYDYLAEPAAAALTHLLVERTAPGGTVLIANFTPDNWGRGYMEAFMDWHLVLRTRDDMRRLVPATGVTSSCVYFDPYRNVVYLKMIKA</sequence>
<evidence type="ECO:0000313" key="2">
    <source>
        <dbReference type="Proteomes" id="UP001046350"/>
    </source>
</evidence>
<keyword evidence="1" id="KW-0489">Methyltransferase</keyword>
<protein>
    <submittedName>
        <fullName evidence="1">Class I SAM-dependent methyltransferase</fullName>
    </submittedName>
</protein>
<dbReference type="RefSeq" id="WP_217842368.1">
    <property type="nucleotide sequence ID" value="NZ_CP077076.1"/>
</dbReference>
<keyword evidence="1" id="KW-0808">Transferase</keyword>
<dbReference type="GO" id="GO:0032259">
    <property type="term" value="P:methylation"/>
    <property type="evidence" value="ECO:0007669"/>
    <property type="project" value="UniProtKB-KW"/>
</dbReference>
<organism evidence="1 2">
    <name type="scientific">Pseudomonas fakonensis</name>
    <dbReference type="NCBI Taxonomy" id="2842355"/>
    <lineage>
        <taxon>Bacteria</taxon>
        <taxon>Pseudomonadati</taxon>
        <taxon>Pseudomonadota</taxon>
        <taxon>Gammaproteobacteria</taxon>
        <taxon>Pseudomonadales</taxon>
        <taxon>Pseudomonadaceae</taxon>
        <taxon>Pseudomonas</taxon>
    </lineage>
</organism>
<dbReference type="GO" id="GO:0008168">
    <property type="term" value="F:methyltransferase activity"/>
    <property type="evidence" value="ECO:0007669"/>
    <property type="project" value="UniProtKB-KW"/>
</dbReference>